<dbReference type="Proteomes" id="UP000008701">
    <property type="component" value="Chromosome"/>
</dbReference>
<dbReference type="STRING" id="290317.Cpha266_2651"/>
<sequence length="89" mass="10679">MIANFRNWLIFNFRLQQSKLCEYIRNNHNKKTPVKNTFTPEKQRKTAIKKYPAQPFEKAFIYTTIYKKTLNITKHTDMQTNSSAHQANR</sequence>
<dbReference type="EMBL" id="CP000492">
    <property type="protein sequence ID" value="ABL66635.1"/>
    <property type="molecule type" value="Genomic_DNA"/>
</dbReference>
<evidence type="ECO:0000313" key="1">
    <source>
        <dbReference type="EMBL" id="ABL66635.1"/>
    </source>
</evidence>
<keyword evidence="2" id="KW-1185">Reference proteome</keyword>
<name>A1BJQ8_CHLPD</name>
<reference evidence="1 2" key="1">
    <citation type="submission" date="2006-12" db="EMBL/GenBank/DDBJ databases">
        <title>Complete sequence of Chlorobium phaeobacteroides DSM 266.</title>
        <authorList>
            <consortium name="US DOE Joint Genome Institute"/>
            <person name="Copeland A."/>
            <person name="Lucas S."/>
            <person name="Lapidus A."/>
            <person name="Barry K."/>
            <person name="Detter J.C."/>
            <person name="Glavina del Rio T."/>
            <person name="Hammon N."/>
            <person name="Israni S."/>
            <person name="Pitluck S."/>
            <person name="Goltsman E."/>
            <person name="Schmutz J."/>
            <person name="Larimer F."/>
            <person name="Land M."/>
            <person name="Hauser L."/>
            <person name="Mikhailova N."/>
            <person name="Li T."/>
            <person name="Overmann J."/>
            <person name="Bryant D.A."/>
            <person name="Richardson P."/>
        </authorList>
    </citation>
    <scope>NUCLEOTIDE SEQUENCE [LARGE SCALE GENOMIC DNA]</scope>
    <source>
        <strain evidence="1 2">DSM 266</strain>
    </source>
</reference>
<evidence type="ECO:0000313" key="2">
    <source>
        <dbReference type="Proteomes" id="UP000008701"/>
    </source>
</evidence>
<gene>
    <name evidence="1" type="ordered locus">Cpha266_2651</name>
</gene>
<dbReference type="AlphaFoldDB" id="A1BJQ8"/>
<proteinExistence type="predicted"/>
<organism evidence="1 2">
    <name type="scientific">Chlorobium phaeobacteroides (strain DSM 266 / SMG 266 / 2430)</name>
    <dbReference type="NCBI Taxonomy" id="290317"/>
    <lineage>
        <taxon>Bacteria</taxon>
        <taxon>Pseudomonadati</taxon>
        <taxon>Chlorobiota</taxon>
        <taxon>Chlorobiia</taxon>
        <taxon>Chlorobiales</taxon>
        <taxon>Chlorobiaceae</taxon>
        <taxon>Chlorobium/Pelodictyon group</taxon>
        <taxon>Chlorobium</taxon>
    </lineage>
</organism>
<accession>A1BJQ8</accession>
<protein>
    <submittedName>
        <fullName evidence="1">Uncharacterized protein</fullName>
    </submittedName>
</protein>
<dbReference type="KEGG" id="cph:Cpha266_2651"/>
<dbReference type="HOGENOM" id="CLU_2449249_0_0_10"/>